<dbReference type="InterPro" id="IPR035985">
    <property type="entry name" value="Ubiquitin-activating_enz"/>
</dbReference>
<feature type="non-terminal residue" evidence="3">
    <location>
        <position position="1"/>
    </location>
</feature>
<gene>
    <name evidence="3" type="primary">Uba1</name>
    <name evidence="3" type="ORF">MYSCRO_R11114</name>
</gene>
<dbReference type="SUPFAM" id="SSF69572">
    <property type="entry name" value="Activating enzymes of the ubiquitin-like proteins"/>
    <property type="match status" value="2"/>
</dbReference>
<dbReference type="GO" id="GO:0005634">
    <property type="term" value="C:nucleus"/>
    <property type="evidence" value="ECO:0007669"/>
    <property type="project" value="TreeGrafter"/>
</dbReference>
<organism evidence="3 4">
    <name type="scientific">Mystacornis crossleyi</name>
    <dbReference type="NCBI Taxonomy" id="98133"/>
    <lineage>
        <taxon>Eukaryota</taxon>
        <taxon>Metazoa</taxon>
        <taxon>Chordata</taxon>
        <taxon>Craniata</taxon>
        <taxon>Vertebrata</taxon>
        <taxon>Euteleostomi</taxon>
        <taxon>Archelosauria</taxon>
        <taxon>Archosauria</taxon>
        <taxon>Dinosauria</taxon>
        <taxon>Saurischia</taxon>
        <taxon>Theropoda</taxon>
        <taxon>Coelurosauria</taxon>
        <taxon>Aves</taxon>
        <taxon>Neognathae</taxon>
        <taxon>Neoaves</taxon>
        <taxon>Telluraves</taxon>
        <taxon>Australaves</taxon>
        <taxon>Passeriformes</taxon>
        <taxon>Sylvioidea</taxon>
        <taxon>Timaliidae</taxon>
        <taxon>Mystacornis</taxon>
    </lineage>
</organism>
<feature type="domain" description="THIF-type NAD/FAD binding fold" evidence="1">
    <location>
        <begin position="146"/>
        <end position="277"/>
    </location>
</feature>
<dbReference type="InterPro" id="IPR032420">
    <property type="entry name" value="E1_4HB"/>
</dbReference>
<dbReference type="GO" id="GO:0006974">
    <property type="term" value="P:DNA damage response"/>
    <property type="evidence" value="ECO:0007669"/>
    <property type="project" value="TreeGrafter"/>
</dbReference>
<keyword evidence="4" id="KW-1185">Reference proteome</keyword>
<dbReference type="AlphaFoldDB" id="A0A7L2SU79"/>
<dbReference type="OrthoDB" id="10252231at2759"/>
<dbReference type="EMBL" id="VYZQ01234555">
    <property type="protein sequence ID" value="NXS24327.1"/>
    <property type="molecule type" value="Genomic_DNA"/>
</dbReference>
<evidence type="ECO:0000259" key="2">
    <source>
        <dbReference type="Pfam" id="PF16191"/>
    </source>
</evidence>
<name>A0A7L2SU79_9PASS</name>
<dbReference type="Gene3D" id="3.40.50.12550">
    <property type="entry name" value="Ubiquitin-activating enzyme E1, inactive adenylation domain, subdomain 2"/>
    <property type="match status" value="1"/>
</dbReference>
<dbReference type="PANTHER" id="PTHR10953">
    <property type="entry name" value="UBIQUITIN-ACTIVATING ENZYME E1"/>
    <property type="match status" value="1"/>
</dbReference>
<dbReference type="GO" id="GO:0004839">
    <property type="term" value="F:ubiquitin activating enzyme activity"/>
    <property type="evidence" value="ECO:0007669"/>
    <property type="project" value="TreeGrafter"/>
</dbReference>
<dbReference type="GO" id="GO:0005737">
    <property type="term" value="C:cytoplasm"/>
    <property type="evidence" value="ECO:0007669"/>
    <property type="project" value="TreeGrafter"/>
</dbReference>
<dbReference type="Pfam" id="PF16191">
    <property type="entry name" value="E1_4HB"/>
    <property type="match status" value="1"/>
</dbReference>
<evidence type="ECO:0000313" key="4">
    <source>
        <dbReference type="Proteomes" id="UP000537747"/>
    </source>
</evidence>
<dbReference type="InterPro" id="IPR045886">
    <property type="entry name" value="ThiF/MoeB/HesA"/>
</dbReference>
<dbReference type="Gene3D" id="3.40.50.720">
    <property type="entry name" value="NAD(P)-binding Rossmann-like Domain"/>
    <property type="match status" value="1"/>
</dbReference>
<dbReference type="PANTHER" id="PTHR10953:SF4">
    <property type="entry name" value="UBIQUITIN-ACTIVATING ENZYME E1 C-TERMINAL DOMAIN-CONTAINING PROTEIN"/>
    <property type="match status" value="1"/>
</dbReference>
<dbReference type="InterPro" id="IPR000594">
    <property type="entry name" value="ThiF_NAD_FAD-bd"/>
</dbReference>
<dbReference type="GO" id="GO:0006511">
    <property type="term" value="P:ubiquitin-dependent protein catabolic process"/>
    <property type="evidence" value="ECO:0007669"/>
    <property type="project" value="TreeGrafter"/>
</dbReference>
<evidence type="ECO:0000259" key="1">
    <source>
        <dbReference type="Pfam" id="PF00899"/>
    </source>
</evidence>
<comment type="caution">
    <text evidence="3">The sequence shown here is derived from an EMBL/GenBank/DDBJ whole genome shotgun (WGS) entry which is preliminary data.</text>
</comment>
<evidence type="ECO:0000313" key="3">
    <source>
        <dbReference type="EMBL" id="NXS24327.1"/>
    </source>
</evidence>
<dbReference type="Proteomes" id="UP000537747">
    <property type="component" value="Unassembled WGS sequence"/>
</dbReference>
<proteinExistence type="predicted"/>
<protein>
    <submittedName>
        <fullName evidence="3">UBA1 enzyme</fullName>
    </submittedName>
</protein>
<accession>A0A7L2SU79</accession>
<reference evidence="3 4" key="1">
    <citation type="submission" date="2019-09" db="EMBL/GenBank/DDBJ databases">
        <title>Bird 10,000 Genomes (B10K) Project - Family phase.</title>
        <authorList>
            <person name="Zhang G."/>
        </authorList>
    </citation>
    <scope>NUCLEOTIDE SEQUENCE [LARGE SCALE GENOMIC DNA]</scope>
    <source>
        <strain evidence="3">B10K-DU-002-82</strain>
    </source>
</reference>
<feature type="non-terminal residue" evidence="3">
    <location>
        <position position="334"/>
    </location>
</feature>
<sequence>CRQEPLCQALKEPKIRVESPEDLPRSLSLHAAFQALHAFRREQGRLPRPRAPADAERVLELARSLGAQQGPLDEDLVRAFASVSAGDLCPMAAVVGALAAQEVLKAITGKFLPLDQWLYFDALECLALAGTAQLTETDCAPRGSRYDGQIAVFGANFQEKLGHQKYLVVGAGAIGCELLKNFAMMGLAAGPDGELIVTDMDTVALSNLHRQLLYRSADISKPKSVVAAAAMQRMNPDVRVTAHQNQVGPATEMLYGDNFFRHLDGIASALDTLEARECQEGQRGQAPGHAPWVPSTPGSLQAPIWRDAVSGAAHHCWTRAQRGHGGTCWLWYHS</sequence>
<dbReference type="Pfam" id="PF00899">
    <property type="entry name" value="ThiF"/>
    <property type="match status" value="1"/>
</dbReference>
<feature type="domain" description="Ubiquitin-activating enzyme E1 four-helix bundle" evidence="2">
    <location>
        <begin position="4"/>
        <end position="65"/>
    </location>
</feature>